<evidence type="ECO:0000256" key="5">
    <source>
        <dbReference type="HAMAP-Rule" id="MF_00014"/>
    </source>
</evidence>
<dbReference type="PANTHER" id="PTHR33692:SF1">
    <property type="entry name" value="RIBOSOME MATURATION FACTOR RIMM"/>
    <property type="match status" value="1"/>
</dbReference>
<proteinExistence type="inferred from homology"/>
<keyword evidence="3 5" id="KW-0698">rRNA processing</keyword>
<dbReference type="eggNOG" id="COG0806">
    <property type="taxonomic scope" value="Bacteria"/>
</dbReference>
<dbReference type="InterPro" id="IPR011033">
    <property type="entry name" value="PRC_barrel-like_sf"/>
</dbReference>
<dbReference type="HAMAP" id="MF_00014">
    <property type="entry name" value="Ribosome_mat_RimM"/>
    <property type="match status" value="1"/>
</dbReference>
<dbReference type="Gene3D" id="2.30.30.240">
    <property type="entry name" value="PRC-barrel domain"/>
    <property type="match status" value="1"/>
</dbReference>
<feature type="domain" description="RimM N-terminal" evidence="6">
    <location>
        <begin position="8"/>
        <end position="91"/>
    </location>
</feature>
<dbReference type="GO" id="GO:0005840">
    <property type="term" value="C:ribosome"/>
    <property type="evidence" value="ECO:0007669"/>
    <property type="project" value="InterPro"/>
</dbReference>
<comment type="domain">
    <text evidence="5">The PRC barrel domain binds ribosomal protein uS19.</text>
</comment>
<keyword evidence="2 5" id="KW-0690">Ribosome biogenesis</keyword>
<organism evidence="8 9">
    <name type="scientific">Lancefieldella rimae (strain ATCC 49626 / DSM 7090 / CCUG 31168 / NBRC 15546 / VPI D140H-11A)</name>
    <name type="common">Atopobium rimae</name>
    <dbReference type="NCBI Taxonomy" id="553184"/>
    <lineage>
        <taxon>Bacteria</taxon>
        <taxon>Bacillati</taxon>
        <taxon>Actinomycetota</taxon>
        <taxon>Coriobacteriia</taxon>
        <taxon>Coriobacteriales</taxon>
        <taxon>Atopobiaceae</taxon>
        <taxon>Lancefieldella</taxon>
    </lineage>
</organism>
<feature type="domain" description="Ribosome maturation factor RimM PRC barrel" evidence="7">
    <location>
        <begin position="103"/>
        <end position="167"/>
    </location>
</feature>
<keyword evidence="1 5" id="KW-0963">Cytoplasm</keyword>
<dbReference type="Proteomes" id="UP000004070">
    <property type="component" value="Unassembled WGS sequence"/>
</dbReference>
<keyword evidence="4 5" id="KW-0143">Chaperone</keyword>
<accession>B9CK91</accession>
<comment type="similarity">
    <text evidence="5">Belongs to the RimM family.</text>
</comment>
<dbReference type="GO" id="GO:0042274">
    <property type="term" value="P:ribosomal small subunit biogenesis"/>
    <property type="evidence" value="ECO:0007669"/>
    <property type="project" value="UniProtKB-UniRule"/>
</dbReference>
<dbReference type="InterPro" id="IPR002676">
    <property type="entry name" value="RimM_N"/>
</dbReference>
<protein>
    <recommendedName>
        <fullName evidence="5">Ribosome maturation factor RimM</fullName>
    </recommendedName>
</protein>
<dbReference type="InterPro" id="IPR011961">
    <property type="entry name" value="RimM"/>
</dbReference>
<dbReference type="NCBIfam" id="TIGR02273">
    <property type="entry name" value="16S_RimM"/>
    <property type="match status" value="1"/>
</dbReference>
<comment type="function">
    <text evidence="5">An accessory protein needed during the final step in the assembly of 30S ribosomal subunit, possibly for assembly of the head region. Essential for efficient processing of 16S rRNA. May be needed both before and after RbfA during the maturation of 16S rRNA. It has affinity for free ribosomal 30S subunits but not for 70S ribosomes.</text>
</comment>
<comment type="subcellular location">
    <subcellularLocation>
        <location evidence="5">Cytoplasm</location>
    </subcellularLocation>
</comment>
<dbReference type="GO" id="GO:0043022">
    <property type="term" value="F:ribosome binding"/>
    <property type="evidence" value="ECO:0007669"/>
    <property type="project" value="InterPro"/>
</dbReference>
<gene>
    <name evidence="5 8" type="primary">rimM</name>
    <name evidence="8" type="ORF">ATORI0001_0436</name>
</gene>
<dbReference type="InterPro" id="IPR036976">
    <property type="entry name" value="RimM_N_sf"/>
</dbReference>
<dbReference type="InterPro" id="IPR009000">
    <property type="entry name" value="Transl_B-barrel_sf"/>
</dbReference>
<evidence type="ECO:0000259" key="6">
    <source>
        <dbReference type="Pfam" id="PF01782"/>
    </source>
</evidence>
<reference evidence="8 9" key="1">
    <citation type="submission" date="2009-01" db="EMBL/GenBank/DDBJ databases">
        <authorList>
            <person name="Madupu R."/>
            <person name="Sebastian Y."/>
            <person name="Durkin A.S."/>
            <person name="Torralba M."/>
            <person name="Methe B."/>
            <person name="Sutton G.G."/>
            <person name="Strausberg R.L."/>
            <person name="Nelson K.E."/>
        </authorList>
    </citation>
    <scope>NUCLEOTIDE SEQUENCE [LARGE SCALE GENOMIC DNA]</scope>
    <source>
        <strain evidence="8 9">ATCC 49626</strain>
    </source>
</reference>
<evidence type="ECO:0000256" key="3">
    <source>
        <dbReference type="ARBA" id="ARBA00022552"/>
    </source>
</evidence>
<dbReference type="GO" id="GO:0006364">
    <property type="term" value="P:rRNA processing"/>
    <property type="evidence" value="ECO:0007669"/>
    <property type="project" value="UniProtKB-UniRule"/>
</dbReference>
<dbReference type="AlphaFoldDB" id="B9CK91"/>
<evidence type="ECO:0000256" key="2">
    <source>
        <dbReference type="ARBA" id="ARBA00022517"/>
    </source>
</evidence>
<sequence length="177" mass="19011">MREQYRAVAYVVKTHGKQGEVVITPIHNLPSVIARDMTVIPVPPALTGPRSLEVTKVVSDTRHGSLVSFADIDSLGDAKNLVGKTLLVRQADLPQDFALHDVNSLLGREVIDAHFGLLGTLSEVLFTPAHDVWVVKGTKKDILIPVVGAYIREVPSAGALYVEVPAGFVGEKNGEDA</sequence>
<dbReference type="SUPFAM" id="SSF50346">
    <property type="entry name" value="PRC-barrel domain"/>
    <property type="match status" value="1"/>
</dbReference>
<evidence type="ECO:0000256" key="4">
    <source>
        <dbReference type="ARBA" id="ARBA00023186"/>
    </source>
</evidence>
<dbReference type="GO" id="GO:0005737">
    <property type="term" value="C:cytoplasm"/>
    <property type="evidence" value="ECO:0007669"/>
    <property type="project" value="UniProtKB-SubCell"/>
</dbReference>
<name>B9CK91_LANR4</name>
<dbReference type="Pfam" id="PF01782">
    <property type="entry name" value="RimM"/>
    <property type="match status" value="1"/>
</dbReference>
<dbReference type="STRING" id="1383.IV60_GL000391"/>
<dbReference type="EMBL" id="ACFE01000001">
    <property type="protein sequence ID" value="EEE18033.1"/>
    <property type="molecule type" value="Genomic_DNA"/>
</dbReference>
<evidence type="ECO:0000259" key="7">
    <source>
        <dbReference type="Pfam" id="PF24986"/>
    </source>
</evidence>
<dbReference type="InterPro" id="IPR056792">
    <property type="entry name" value="PRC_RimM"/>
</dbReference>
<evidence type="ECO:0000313" key="9">
    <source>
        <dbReference type="Proteomes" id="UP000004070"/>
    </source>
</evidence>
<dbReference type="Pfam" id="PF24986">
    <property type="entry name" value="PRC_RimM"/>
    <property type="match status" value="1"/>
</dbReference>
<evidence type="ECO:0000313" key="8">
    <source>
        <dbReference type="EMBL" id="EEE18033.1"/>
    </source>
</evidence>
<comment type="subunit">
    <text evidence="5">Binds ribosomal protein uS19.</text>
</comment>
<dbReference type="PANTHER" id="PTHR33692">
    <property type="entry name" value="RIBOSOME MATURATION FACTOR RIMM"/>
    <property type="match status" value="1"/>
</dbReference>
<dbReference type="SUPFAM" id="SSF50447">
    <property type="entry name" value="Translation proteins"/>
    <property type="match status" value="1"/>
</dbReference>
<evidence type="ECO:0000256" key="1">
    <source>
        <dbReference type="ARBA" id="ARBA00022490"/>
    </source>
</evidence>
<comment type="caution">
    <text evidence="8">The sequence shown here is derived from an EMBL/GenBank/DDBJ whole genome shotgun (WGS) entry which is preliminary data.</text>
</comment>
<dbReference type="Gene3D" id="2.40.30.60">
    <property type="entry name" value="RimM"/>
    <property type="match status" value="1"/>
</dbReference>